<dbReference type="AlphaFoldDB" id="A0A168RWQ0"/>
<protein>
    <recommendedName>
        <fullName evidence="3">Arrestin-like N-terminal domain-containing protein</fullName>
    </recommendedName>
</protein>
<dbReference type="STRING" id="4829.A0A168RWQ0"/>
<evidence type="ECO:0000313" key="1">
    <source>
        <dbReference type="EMBL" id="SAM07499.1"/>
    </source>
</evidence>
<evidence type="ECO:0000313" key="2">
    <source>
        <dbReference type="Proteomes" id="UP000078561"/>
    </source>
</evidence>
<evidence type="ECO:0008006" key="3">
    <source>
        <dbReference type="Google" id="ProtNLM"/>
    </source>
</evidence>
<dbReference type="InParanoid" id="A0A168RWQ0"/>
<dbReference type="InterPro" id="IPR014752">
    <property type="entry name" value="Arrestin-like_C"/>
</dbReference>
<organism evidence="1">
    <name type="scientific">Absidia glauca</name>
    <name type="common">Pin mould</name>
    <dbReference type="NCBI Taxonomy" id="4829"/>
    <lineage>
        <taxon>Eukaryota</taxon>
        <taxon>Fungi</taxon>
        <taxon>Fungi incertae sedis</taxon>
        <taxon>Mucoromycota</taxon>
        <taxon>Mucoromycotina</taxon>
        <taxon>Mucoromycetes</taxon>
        <taxon>Mucorales</taxon>
        <taxon>Cunninghamellaceae</taxon>
        <taxon>Absidia</taxon>
    </lineage>
</organism>
<dbReference type="OMA" id="HIEATIK"/>
<keyword evidence="2" id="KW-1185">Reference proteome</keyword>
<name>A0A168RWQ0_ABSGL</name>
<dbReference type="OrthoDB" id="2333384at2759"/>
<proteinExistence type="predicted"/>
<gene>
    <name evidence="1" type="primary">ABSGL_13142.1 scaffold 13659</name>
</gene>
<dbReference type="Gene3D" id="2.60.40.640">
    <property type="match status" value="1"/>
</dbReference>
<reference evidence="1" key="1">
    <citation type="submission" date="2016-04" db="EMBL/GenBank/DDBJ databases">
        <authorList>
            <person name="Evans L.H."/>
            <person name="Alamgir A."/>
            <person name="Owens N."/>
            <person name="Weber N.D."/>
            <person name="Virtaneva K."/>
            <person name="Barbian K."/>
            <person name="Babar A."/>
            <person name="Rosenke K."/>
        </authorList>
    </citation>
    <scope>NUCLEOTIDE SEQUENCE [LARGE SCALE GENOMIC DNA]</scope>
    <source>
        <strain evidence="1">CBS 101.48</strain>
    </source>
</reference>
<dbReference type="Proteomes" id="UP000078561">
    <property type="component" value="Unassembled WGS sequence"/>
</dbReference>
<dbReference type="EMBL" id="LT554760">
    <property type="protein sequence ID" value="SAM07499.1"/>
    <property type="molecule type" value="Genomic_DNA"/>
</dbReference>
<sequence>MCLHLKLIFKGEEKIATHGKLQHKLVDNRIFAVRTLLWGIHQLDDTSRDAWPILESGHHEFSYMIEMPLVNYPPSFYHPYVSCTYTLFASLERPGERPFQTQHLTLDFQPIVSLTPSILTNICPIRQKIPLPAPAFDISVVIPQQSFTVHQTPHIPIRLTMPSAVAAAWQTQLPITVRAKLQRLIKITHTTIYQEDCTTIGRLEKAWTPSTQGPVLDLRLPLPRRHPSDPSSTLHPTMEYSKKFRIQYYVVLSVKLRPATRLSSSTKHAVTIPIHLATLDQGTKTPAALVPFTHPEVLADDTMLSKPRFLPPPTSHANYLPAYDPHDNPPAYILV</sequence>
<accession>A0A168RWQ0</accession>